<dbReference type="AlphaFoldDB" id="A0AAQ2D7Q3"/>
<accession>A0AAQ2D7Q3</accession>
<keyword evidence="1" id="KW-1133">Transmembrane helix</keyword>
<dbReference type="Proteomes" id="UP000310574">
    <property type="component" value="Unassembled WGS sequence"/>
</dbReference>
<dbReference type="EMBL" id="SSBS01000012">
    <property type="protein sequence ID" value="THF25759.1"/>
    <property type="molecule type" value="Genomic_DNA"/>
</dbReference>
<evidence type="ECO:0000313" key="3">
    <source>
        <dbReference type="Proteomes" id="UP000310574"/>
    </source>
</evidence>
<reference evidence="2 3" key="1">
    <citation type="submission" date="2019-04" db="EMBL/GenBank/DDBJ databases">
        <title>Draft genome sequence of Pseudomonas sp. M7D1 isolated from rhizosphere of plant the flowery desert.</title>
        <authorList>
            <person name="Poblete-Morales M."/>
            <person name="Plaza N."/>
            <person name="Corsini G."/>
            <person name="Silva E."/>
        </authorList>
    </citation>
    <scope>NUCLEOTIDE SEQUENCE [LARGE SCALE GENOMIC DNA]</scope>
    <source>
        <strain evidence="2 3">M7D1</strain>
    </source>
</reference>
<keyword evidence="1" id="KW-0812">Transmembrane</keyword>
<name>A0AAQ2D7Q3_9PSED</name>
<keyword evidence="1" id="KW-0472">Membrane</keyword>
<organism evidence="2 3">
    <name type="scientific">Pseudomonas atacamensis</name>
    <dbReference type="NCBI Taxonomy" id="2565368"/>
    <lineage>
        <taxon>Bacteria</taxon>
        <taxon>Pseudomonadati</taxon>
        <taxon>Pseudomonadota</taxon>
        <taxon>Gammaproteobacteria</taxon>
        <taxon>Pseudomonadales</taxon>
        <taxon>Pseudomonadaceae</taxon>
        <taxon>Pseudomonas</taxon>
    </lineage>
</organism>
<evidence type="ECO:0000313" key="2">
    <source>
        <dbReference type="EMBL" id="THF25759.1"/>
    </source>
</evidence>
<gene>
    <name evidence="2" type="ORF">E5170_28115</name>
</gene>
<sequence length="86" mass="8669">MAGLGLGISYRLGLLACVQNASPAQQAALASRYAGITYLAAFIAVVGAGLIDNFIGLPAAAIGLFASTAGLFLPLIRNASRLSNFA</sequence>
<feature type="transmembrane region" description="Helical" evidence="1">
    <location>
        <begin position="57"/>
        <end position="76"/>
    </location>
</feature>
<comment type="caution">
    <text evidence="2">The sequence shown here is derived from an EMBL/GenBank/DDBJ whole genome shotgun (WGS) entry which is preliminary data.</text>
</comment>
<proteinExistence type="predicted"/>
<evidence type="ECO:0000256" key="1">
    <source>
        <dbReference type="SAM" id="Phobius"/>
    </source>
</evidence>
<feature type="transmembrane region" description="Helical" evidence="1">
    <location>
        <begin position="33"/>
        <end position="51"/>
    </location>
</feature>
<protein>
    <submittedName>
        <fullName evidence="2">Uncharacterized protein</fullName>
    </submittedName>
</protein>